<comment type="subunit">
    <text evidence="7">Homodimer. The dihydroxyacetone kinase complex is composed of a homodimer of DhaM, a homodimer of DhaK and the subunit DhaL.</text>
</comment>
<keyword evidence="6" id="KW-0319">Glycerol metabolism</keyword>
<dbReference type="RefSeq" id="WP_133233320.1">
    <property type="nucleotide sequence ID" value="NZ_SMRT01000014.1"/>
</dbReference>
<accession>A0A4R5KIQ0</accession>
<comment type="caution">
    <text evidence="10">The sequence shown here is derived from an EMBL/GenBank/DDBJ whole genome shotgun (WGS) entry which is preliminary data.</text>
</comment>
<name>A0A4R5KIQ0_9BACL</name>
<sequence length="218" mass="23554">MKLTFQQFSSILLQIADRIELEKDYLSELDRALGDGDHGVTMSLGWQAIADKIETFGIEDCGALLKEAAMAFLNAVGSSVGPLYATAFLRGSAVLQGKAVLSDEDVIRFWIAAVNGIQERGKAQMGDKTMMDTWIPAIEAIKRAHSERKELPVCMQEAVSAGERGMIATKEMYSRLGRSSRLGDRALGHQDPGATSAFIILSAFADGVAAVQDEQAAR</sequence>
<evidence type="ECO:0000259" key="9">
    <source>
        <dbReference type="PROSITE" id="PS51480"/>
    </source>
</evidence>
<dbReference type="GO" id="GO:0005829">
    <property type="term" value="C:cytosol"/>
    <property type="evidence" value="ECO:0007669"/>
    <property type="project" value="TreeGrafter"/>
</dbReference>
<dbReference type="GO" id="GO:0004371">
    <property type="term" value="F:glycerone kinase activity"/>
    <property type="evidence" value="ECO:0007669"/>
    <property type="project" value="InterPro"/>
</dbReference>
<dbReference type="PROSITE" id="PS51480">
    <property type="entry name" value="DHAL"/>
    <property type="match status" value="1"/>
</dbReference>
<evidence type="ECO:0000256" key="1">
    <source>
        <dbReference type="ARBA" id="ARBA00001113"/>
    </source>
</evidence>
<dbReference type="SUPFAM" id="SSF101473">
    <property type="entry name" value="DhaL-like"/>
    <property type="match status" value="1"/>
</dbReference>
<evidence type="ECO:0000313" key="10">
    <source>
        <dbReference type="EMBL" id="TDF94160.1"/>
    </source>
</evidence>
<protein>
    <recommendedName>
        <fullName evidence="3">phosphoenolpyruvate--glycerone phosphotransferase</fullName>
        <ecNumber evidence="3">2.7.1.121</ecNumber>
    </recommendedName>
</protein>
<comment type="catalytic activity">
    <reaction evidence="1">
        <text>dihydroxyacetone + phosphoenolpyruvate = dihydroxyacetone phosphate + pyruvate</text>
        <dbReference type="Rhea" id="RHEA:18381"/>
        <dbReference type="ChEBI" id="CHEBI:15361"/>
        <dbReference type="ChEBI" id="CHEBI:16016"/>
        <dbReference type="ChEBI" id="CHEBI:57642"/>
        <dbReference type="ChEBI" id="CHEBI:58702"/>
        <dbReference type="EC" id="2.7.1.121"/>
    </reaction>
</comment>
<reference evidence="10 11" key="1">
    <citation type="submission" date="2019-03" db="EMBL/GenBank/DDBJ databases">
        <title>This is whole genome sequence of Paenibacillus sp MS74 strain.</title>
        <authorList>
            <person name="Trinh H.N."/>
        </authorList>
    </citation>
    <scope>NUCLEOTIDE SEQUENCE [LARGE SCALE GENOMIC DNA]</scope>
    <source>
        <strain evidence="10 11">MS74</strain>
    </source>
</reference>
<dbReference type="Pfam" id="PF02734">
    <property type="entry name" value="Dak2"/>
    <property type="match status" value="1"/>
</dbReference>
<keyword evidence="4" id="KW-0808">Transferase</keyword>
<feature type="domain" description="DhaL" evidence="9">
    <location>
        <begin position="6"/>
        <end position="206"/>
    </location>
</feature>
<evidence type="ECO:0000256" key="2">
    <source>
        <dbReference type="ARBA" id="ARBA00004745"/>
    </source>
</evidence>
<keyword evidence="5 10" id="KW-0418">Kinase</keyword>
<gene>
    <name evidence="10" type="primary">dhaL</name>
    <name evidence="10" type="ORF">E1757_25050</name>
</gene>
<dbReference type="EMBL" id="SMRT01000014">
    <property type="protein sequence ID" value="TDF94160.1"/>
    <property type="molecule type" value="Genomic_DNA"/>
</dbReference>
<dbReference type="Proteomes" id="UP000295636">
    <property type="component" value="Unassembled WGS sequence"/>
</dbReference>
<dbReference type="InterPro" id="IPR036117">
    <property type="entry name" value="DhaL_dom_sf"/>
</dbReference>
<comment type="function">
    <text evidence="8">ADP-binding subunit of the dihydroxyacetone kinase, which is responsible for the phosphoenolpyruvate (PEP)-dependent phosphorylation of dihydroxyacetone. DhaL-ADP is converted to DhaL-ATP via a phosphoryl group transfer from DhaM and transmits it to dihydroxyacetone binds to DhaK.</text>
</comment>
<evidence type="ECO:0000256" key="8">
    <source>
        <dbReference type="ARBA" id="ARBA00055771"/>
    </source>
</evidence>
<evidence type="ECO:0000313" key="11">
    <source>
        <dbReference type="Proteomes" id="UP000295636"/>
    </source>
</evidence>
<evidence type="ECO:0000256" key="4">
    <source>
        <dbReference type="ARBA" id="ARBA00022679"/>
    </source>
</evidence>
<dbReference type="SMART" id="SM01120">
    <property type="entry name" value="Dak2"/>
    <property type="match status" value="1"/>
</dbReference>
<dbReference type="OrthoDB" id="9800291at2"/>
<dbReference type="GO" id="GO:0019563">
    <property type="term" value="P:glycerol catabolic process"/>
    <property type="evidence" value="ECO:0007669"/>
    <property type="project" value="TreeGrafter"/>
</dbReference>
<dbReference type="InterPro" id="IPR012737">
    <property type="entry name" value="DhaK_L_YcgS"/>
</dbReference>
<dbReference type="FunFam" id="1.25.40.340:FF:000002">
    <property type="entry name" value="Dihydroxyacetone kinase, L subunit"/>
    <property type="match status" value="1"/>
</dbReference>
<organism evidence="10 11">
    <name type="scientific">Paenibacillus piri</name>
    <dbReference type="NCBI Taxonomy" id="2547395"/>
    <lineage>
        <taxon>Bacteria</taxon>
        <taxon>Bacillati</taxon>
        <taxon>Bacillota</taxon>
        <taxon>Bacilli</taxon>
        <taxon>Bacillales</taxon>
        <taxon>Paenibacillaceae</taxon>
        <taxon>Paenibacillus</taxon>
    </lineage>
</organism>
<dbReference type="PANTHER" id="PTHR28629">
    <property type="entry name" value="TRIOKINASE/FMN CYCLASE"/>
    <property type="match status" value="1"/>
</dbReference>
<dbReference type="EC" id="2.7.1.121" evidence="3"/>
<evidence type="ECO:0000256" key="5">
    <source>
        <dbReference type="ARBA" id="ARBA00022777"/>
    </source>
</evidence>
<comment type="pathway">
    <text evidence="2">Polyol metabolism; glycerol degradation.</text>
</comment>
<dbReference type="AlphaFoldDB" id="A0A4R5KIQ0"/>
<dbReference type="InterPro" id="IPR004007">
    <property type="entry name" value="DhaL_dom"/>
</dbReference>
<dbReference type="GO" id="GO:0047324">
    <property type="term" value="F:phosphoenolpyruvate-glycerone phosphotransferase activity"/>
    <property type="evidence" value="ECO:0007669"/>
    <property type="project" value="UniProtKB-EC"/>
</dbReference>
<dbReference type="PANTHER" id="PTHR28629:SF4">
    <property type="entry name" value="TRIOKINASE_FMN CYCLASE"/>
    <property type="match status" value="1"/>
</dbReference>
<dbReference type="Gene3D" id="1.25.40.340">
    <property type="match status" value="1"/>
</dbReference>
<evidence type="ECO:0000256" key="7">
    <source>
        <dbReference type="ARBA" id="ARBA00046577"/>
    </source>
</evidence>
<evidence type="ECO:0000256" key="6">
    <source>
        <dbReference type="ARBA" id="ARBA00022798"/>
    </source>
</evidence>
<keyword evidence="11" id="KW-1185">Reference proteome</keyword>
<dbReference type="NCBIfam" id="TIGR02365">
    <property type="entry name" value="dha_L_ycgS"/>
    <property type="match status" value="1"/>
</dbReference>
<proteinExistence type="predicted"/>
<dbReference type="InterPro" id="IPR050861">
    <property type="entry name" value="Dihydroxyacetone_Kinase"/>
</dbReference>
<evidence type="ECO:0000256" key="3">
    <source>
        <dbReference type="ARBA" id="ARBA00012095"/>
    </source>
</evidence>